<evidence type="ECO:0000259" key="3">
    <source>
        <dbReference type="PROSITE" id="PS50109"/>
    </source>
</evidence>
<feature type="transmembrane region" description="Helical" evidence="2">
    <location>
        <begin position="18"/>
        <end position="36"/>
    </location>
</feature>
<feature type="coiled-coil region" evidence="1">
    <location>
        <begin position="137"/>
        <end position="176"/>
    </location>
</feature>
<dbReference type="GO" id="GO:0016301">
    <property type="term" value="F:kinase activity"/>
    <property type="evidence" value="ECO:0007669"/>
    <property type="project" value="UniProtKB-KW"/>
</dbReference>
<keyword evidence="4" id="KW-0808">Transferase</keyword>
<dbReference type="RefSeq" id="WP_161041111.1">
    <property type="nucleotide sequence ID" value="NZ_WWCM01000024.1"/>
</dbReference>
<dbReference type="Proteomes" id="UP000478090">
    <property type="component" value="Unassembled WGS sequence"/>
</dbReference>
<keyword evidence="1" id="KW-0175">Coiled coil</keyword>
<dbReference type="Pfam" id="PF02518">
    <property type="entry name" value="HATPase_c"/>
    <property type="match status" value="1"/>
</dbReference>
<dbReference type="InterPro" id="IPR050640">
    <property type="entry name" value="Bact_2-comp_sensor_kinase"/>
</dbReference>
<gene>
    <name evidence="4" type="ORF">GTP27_21310</name>
</gene>
<dbReference type="InterPro" id="IPR005467">
    <property type="entry name" value="His_kinase_dom"/>
</dbReference>
<dbReference type="Pfam" id="PF06580">
    <property type="entry name" value="His_kinase"/>
    <property type="match status" value="1"/>
</dbReference>
<dbReference type="PANTHER" id="PTHR34220">
    <property type="entry name" value="SENSOR HISTIDINE KINASE YPDA"/>
    <property type="match status" value="1"/>
</dbReference>
<keyword evidence="2" id="KW-0812">Transmembrane</keyword>
<dbReference type="SMART" id="SM00387">
    <property type="entry name" value="HATPase_c"/>
    <property type="match status" value="1"/>
</dbReference>
<reference evidence="4 5" key="1">
    <citation type="submission" date="2019-12" db="EMBL/GenBank/DDBJ databases">
        <title>Novel species isolated from a subtropical stream in China.</title>
        <authorList>
            <person name="Lu H."/>
        </authorList>
    </citation>
    <scope>NUCLEOTIDE SEQUENCE [LARGE SCALE GENOMIC DNA]</scope>
    <source>
        <strain evidence="4 5">CY13W</strain>
    </source>
</reference>
<accession>A0ABW9VQI9</accession>
<dbReference type="PANTHER" id="PTHR34220:SF9">
    <property type="entry name" value="SIGNAL TRANSDUCTION HISTIDINE KINASE INTERNAL REGION DOMAIN-CONTAINING PROTEIN"/>
    <property type="match status" value="1"/>
</dbReference>
<dbReference type="SUPFAM" id="SSF55874">
    <property type="entry name" value="ATPase domain of HSP90 chaperone/DNA topoisomerase II/histidine kinase"/>
    <property type="match status" value="1"/>
</dbReference>
<dbReference type="InterPro" id="IPR010559">
    <property type="entry name" value="Sig_transdc_His_kin_internal"/>
</dbReference>
<dbReference type="InterPro" id="IPR036890">
    <property type="entry name" value="HATPase_C_sf"/>
</dbReference>
<evidence type="ECO:0000313" key="5">
    <source>
        <dbReference type="Proteomes" id="UP000478090"/>
    </source>
</evidence>
<dbReference type="EMBL" id="WWCM01000024">
    <property type="protein sequence ID" value="MYM41847.1"/>
    <property type="molecule type" value="Genomic_DNA"/>
</dbReference>
<organism evidence="4 5">
    <name type="scientific">Duganella qianjiadongensis</name>
    <dbReference type="NCBI Taxonomy" id="2692176"/>
    <lineage>
        <taxon>Bacteria</taxon>
        <taxon>Pseudomonadati</taxon>
        <taxon>Pseudomonadota</taxon>
        <taxon>Betaproteobacteria</taxon>
        <taxon>Burkholderiales</taxon>
        <taxon>Oxalobacteraceae</taxon>
        <taxon>Telluria group</taxon>
        <taxon>Duganella</taxon>
    </lineage>
</organism>
<keyword evidence="4" id="KW-0418">Kinase</keyword>
<feature type="transmembrane region" description="Helical" evidence="2">
    <location>
        <begin position="118"/>
        <end position="137"/>
    </location>
</feature>
<name>A0ABW9VQI9_9BURK</name>
<evidence type="ECO:0000256" key="2">
    <source>
        <dbReference type="SAM" id="Phobius"/>
    </source>
</evidence>
<dbReference type="InterPro" id="IPR003594">
    <property type="entry name" value="HATPase_dom"/>
</dbReference>
<evidence type="ECO:0000256" key="1">
    <source>
        <dbReference type="SAM" id="Coils"/>
    </source>
</evidence>
<protein>
    <submittedName>
        <fullName evidence="4">Sensor histidine kinase</fullName>
    </submittedName>
</protein>
<keyword evidence="2" id="KW-1133">Transmembrane helix</keyword>
<sequence length="359" mass="39121">MPSEIRPPFPWRRFGADTLYMLGFNLVLAVVLTYFFSHGRYFWLTLVATNCIGLCSFFYIDGLRLLLCRGHTDKLNWLVFLPVVLTGVPFGTLVGSRLSNWLVGTDAVSLDAFGSGRFNGMLLITLVATIIASTLFNNRDRARRAEMAAALEKARAESIQRQALQAELQLLRAQIEPHMLFNTLANLQGLIAIDPQRAQQMLDQLIQLLRATLSSSRTKSTTLAEEFALLDAYLGLMAVRMGERLRYAFELPPELRGARVPPMLLQPLVENAIAHGIEPNIDGGTITISAAQDDAMLALTVSDTGRGPHAGAGKPGTGLGLHNTRERIKALYGEQASVTLAAASHGGAVARLTLPLTTP</sequence>
<dbReference type="PROSITE" id="PS50109">
    <property type="entry name" value="HIS_KIN"/>
    <property type="match status" value="1"/>
</dbReference>
<feature type="transmembrane region" description="Helical" evidence="2">
    <location>
        <begin position="42"/>
        <end position="63"/>
    </location>
</feature>
<proteinExistence type="predicted"/>
<keyword evidence="5" id="KW-1185">Reference proteome</keyword>
<comment type="caution">
    <text evidence="4">The sequence shown here is derived from an EMBL/GenBank/DDBJ whole genome shotgun (WGS) entry which is preliminary data.</text>
</comment>
<feature type="domain" description="Histidine kinase" evidence="3">
    <location>
        <begin position="196"/>
        <end position="358"/>
    </location>
</feature>
<evidence type="ECO:0000313" key="4">
    <source>
        <dbReference type="EMBL" id="MYM41847.1"/>
    </source>
</evidence>
<keyword evidence="2" id="KW-0472">Membrane</keyword>
<feature type="transmembrane region" description="Helical" evidence="2">
    <location>
        <begin position="75"/>
        <end position="98"/>
    </location>
</feature>
<dbReference type="Gene3D" id="3.30.565.10">
    <property type="entry name" value="Histidine kinase-like ATPase, C-terminal domain"/>
    <property type="match status" value="1"/>
</dbReference>